<dbReference type="SUPFAM" id="SSF56112">
    <property type="entry name" value="Protein kinase-like (PK-like)"/>
    <property type="match status" value="1"/>
</dbReference>
<evidence type="ECO:0000313" key="2">
    <source>
        <dbReference type="EMBL" id="MBO8449154.1"/>
    </source>
</evidence>
<dbReference type="GO" id="GO:0004672">
    <property type="term" value="F:protein kinase activity"/>
    <property type="evidence" value="ECO:0007669"/>
    <property type="project" value="InterPro"/>
</dbReference>
<protein>
    <recommendedName>
        <fullName evidence="1">Serine-threonine/tyrosine-protein kinase catalytic domain-containing protein</fullName>
    </recommendedName>
</protein>
<sequence>MEKLSYDLTEVEESMKDTSCILDSTISRTHRTIPERRGRLLHPTPGRFCIAFPMDPVDGRGSRICYRVWKEIIPDAFRRYQFIGEGISKSGLEYFSGFRFIQEALKMKCDGRIMPGIVMDWIEGVTLDRFLNEKWGDLDENSRLAFIQDFYCMCYRLREAGIAHGDLSCLNIMVTSSNSIRLVDYDSVYVPGMGSRFYQVTGGADGFQHPGRLNPGRPLLAGVDDDNFSELVIALSLWTAFFEPSVTRLYDESNLLFLPEDLSGKTGIERLEHLRGSEGWKTAGKYRTRFTHMDVLMKALESIRGPVSQVPSLPGLAGREAIMSEDFYPKLNVALTHKVAYCTACGHRFPDYSLDYCTACGTKRHVYKA</sequence>
<dbReference type="Proteomes" id="UP000810252">
    <property type="component" value="Unassembled WGS sequence"/>
</dbReference>
<feature type="domain" description="Serine-threonine/tyrosine-protein kinase catalytic" evidence="1">
    <location>
        <begin position="116"/>
        <end position="185"/>
    </location>
</feature>
<gene>
    <name evidence="2" type="ORF">IAC29_07785</name>
</gene>
<organism evidence="2 3">
    <name type="scientific">Candidatus Cryptobacteroides merdigallinarum</name>
    <dbReference type="NCBI Taxonomy" id="2840770"/>
    <lineage>
        <taxon>Bacteria</taxon>
        <taxon>Pseudomonadati</taxon>
        <taxon>Bacteroidota</taxon>
        <taxon>Bacteroidia</taxon>
        <taxon>Bacteroidales</taxon>
        <taxon>Candidatus Cryptobacteroides</taxon>
    </lineage>
</organism>
<dbReference type="InterPro" id="IPR011009">
    <property type="entry name" value="Kinase-like_dom_sf"/>
</dbReference>
<dbReference type="AlphaFoldDB" id="A0A9D9EQ13"/>
<accession>A0A9D9EQ13</accession>
<proteinExistence type="predicted"/>
<dbReference type="Pfam" id="PF07714">
    <property type="entry name" value="PK_Tyr_Ser-Thr"/>
    <property type="match status" value="1"/>
</dbReference>
<dbReference type="InterPro" id="IPR001245">
    <property type="entry name" value="Ser-Thr/Tyr_kinase_cat_dom"/>
</dbReference>
<name>A0A9D9EQ13_9BACT</name>
<dbReference type="EMBL" id="JADIMQ010000112">
    <property type="protein sequence ID" value="MBO8449154.1"/>
    <property type="molecule type" value="Genomic_DNA"/>
</dbReference>
<reference evidence="2" key="2">
    <citation type="journal article" date="2021" name="PeerJ">
        <title>Extensive microbial diversity within the chicken gut microbiome revealed by metagenomics and culture.</title>
        <authorList>
            <person name="Gilroy R."/>
            <person name="Ravi A."/>
            <person name="Getino M."/>
            <person name="Pursley I."/>
            <person name="Horton D.L."/>
            <person name="Alikhan N.F."/>
            <person name="Baker D."/>
            <person name="Gharbi K."/>
            <person name="Hall N."/>
            <person name="Watson M."/>
            <person name="Adriaenssens E.M."/>
            <person name="Foster-Nyarko E."/>
            <person name="Jarju S."/>
            <person name="Secka A."/>
            <person name="Antonio M."/>
            <person name="Oren A."/>
            <person name="Chaudhuri R.R."/>
            <person name="La Ragione R."/>
            <person name="Hildebrand F."/>
            <person name="Pallen M.J."/>
        </authorList>
    </citation>
    <scope>NUCLEOTIDE SEQUENCE</scope>
    <source>
        <strain evidence="2">20514</strain>
    </source>
</reference>
<dbReference type="Gene3D" id="1.10.510.10">
    <property type="entry name" value="Transferase(Phosphotransferase) domain 1"/>
    <property type="match status" value="1"/>
</dbReference>
<comment type="caution">
    <text evidence="2">The sequence shown here is derived from an EMBL/GenBank/DDBJ whole genome shotgun (WGS) entry which is preliminary data.</text>
</comment>
<evidence type="ECO:0000259" key="1">
    <source>
        <dbReference type="Pfam" id="PF07714"/>
    </source>
</evidence>
<evidence type="ECO:0000313" key="3">
    <source>
        <dbReference type="Proteomes" id="UP000810252"/>
    </source>
</evidence>
<reference evidence="2" key="1">
    <citation type="submission" date="2020-10" db="EMBL/GenBank/DDBJ databases">
        <authorList>
            <person name="Gilroy R."/>
        </authorList>
    </citation>
    <scope>NUCLEOTIDE SEQUENCE</scope>
    <source>
        <strain evidence="2">20514</strain>
    </source>
</reference>